<dbReference type="RefSeq" id="WP_380502814.1">
    <property type="nucleotide sequence ID" value="NZ_JBHEZX010000002.1"/>
</dbReference>
<evidence type="ECO:0000313" key="2">
    <source>
        <dbReference type="Proteomes" id="UP001592582"/>
    </source>
</evidence>
<proteinExistence type="predicted"/>
<reference evidence="1 2" key="1">
    <citation type="submission" date="2024-09" db="EMBL/GenBank/DDBJ databases">
        <authorList>
            <person name="Lee S.D."/>
        </authorList>
    </citation>
    <scope>NUCLEOTIDE SEQUENCE [LARGE SCALE GENOMIC DNA]</scope>
    <source>
        <strain evidence="1 2">N1-1</strain>
    </source>
</reference>
<comment type="caution">
    <text evidence="1">The sequence shown here is derived from an EMBL/GenBank/DDBJ whole genome shotgun (WGS) entry which is preliminary data.</text>
</comment>
<organism evidence="1 2">
    <name type="scientific">Streptacidiphilus alkalitolerans</name>
    <dbReference type="NCBI Taxonomy" id="3342712"/>
    <lineage>
        <taxon>Bacteria</taxon>
        <taxon>Bacillati</taxon>
        <taxon>Actinomycetota</taxon>
        <taxon>Actinomycetes</taxon>
        <taxon>Kitasatosporales</taxon>
        <taxon>Streptomycetaceae</taxon>
        <taxon>Streptacidiphilus</taxon>
    </lineage>
</organism>
<sequence>MTSTFLPDPAGARDREAVEHILGHPLDQEWSVDVWAPGSRVRVLRDAEWDGPWQREFLGTIDGRGASEPVRHPHAHSGELAYWVSFDEPQYDAAGDGPYRKAQIWDRYLQSEA</sequence>
<name>A0ABV6V4I3_9ACTN</name>
<protein>
    <submittedName>
        <fullName evidence="1">Ferrous iron transport protein A</fullName>
    </submittedName>
</protein>
<dbReference type="Proteomes" id="UP001592582">
    <property type="component" value="Unassembled WGS sequence"/>
</dbReference>
<accession>A0ABV6V4I3</accession>
<gene>
    <name evidence="1" type="ORF">ACEZDG_04955</name>
</gene>
<dbReference type="EMBL" id="JBHEZX010000002">
    <property type="protein sequence ID" value="MFC1408625.1"/>
    <property type="molecule type" value="Genomic_DNA"/>
</dbReference>
<keyword evidence="2" id="KW-1185">Reference proteome</keyword>
<evidence type="ECO:0000313" key="1">
    <source>
        <dbReference type="EMBL" id="MFC1408625.1"/>
    </source>
</evidence>